<keyword evidence="1 4" id="KW-0812">Transmembrane</keyword>
<feature type="transmembrane region" description="Helical" evidence="4">
    <location>
        <begin position="92"/>
        <end position="111"/>
    </location>
</feature>
<feature type="transmembrane region" description="Helical" evidence="4">
    <location>
        <begin position="230"/>
        <end position="252"/>
    </location>
</feature>
<feature type="transmembrane region" description="Helical" evidence="4">
    <location>
        <begin position="194"/>
        <end position="218"/>
    </location>
</feature>
<dbReference type="AlphaFoldDB" id="A0A160MWY8"/>
<dbReference type="SUPFAM" id="SSF103473">
    <property type="entry name" value="MFS general substrate transporter"/>
    <property type="match status" value="1"/>
</dbReference>
<reference evidence="6 7" key="1">
    <citation type="submission" date="2016-02" db="EMBL/GenBank/DDBJ databases">
        <title>Complete genome sequencing and analysis of ATSB10, Dyella thiooxydans isolated from rhizosphere soil of sunflower (Helianthus annuus L.).</title>
        <authorList>
            <person name="Lee Y."/>
            <person name="Hwangbo K."/>
            <person name="Chung H."/>
            <person name="Yoo J."/>
            <person name="Kim K.Y."/>
            <person name="Sa T.M."/>
            <person name="Um Y."/>
            <person name="Madhaiyan M."/>
        </authorList>
    </citation>
    <scope>NUCLEOTIDE SEQUENCE [LARGE SCALE GENOMIC DNA]</scope>
    <source>
        <strain evidence="6 7">ATSB10</strain>
    </source>
</reference>
<feature type="transmembrane region" description="Helical" evidence="4">
    <location>
        <begin position="316"/>
        <end position="338"/>
    </location>
</feature>
<dbReference type="KEGG" id="dtx:ATSB10_02670"/>
<evidence type="ECO:0000256" key="3">
    <source>
        <dbReference type="ARBA" id="ARBA00023136"/>
    </source>
</evidence>
<feature type="transmembrane region" description="Helical" evidence="4">
    <location>
        <begin position="259"/>
        <end position="277"/>
    </location>
</feature>
<gene>
    <name evidence="6" type="ORF">ATSB10_02670</name>
</gene>
<accession>A0A160MWY8</accession>
<feature type="transmembrane region" description="Helical" evidence="4">
    <location>
        <begin position="67"/>
        <end position="86"/>
    </location>
</feature>
<organism evidence="6 7">
    <name type="scientific">Dyella thiooxydans</name>
    <dbReference type="NCBI Taxonomy" id="445710"/>
    <lineage>
        <taxon>Bacteria</taxon>
        <taxon>Pseudomonadati</taxon>
        <taxon>Pseudomonadota</taxon>
        <taxon>Gammaproteobacteria</taxon>
        <taxon>Lysobacterales</taxon>
        <taxon>Rhodanobacteraceae</taxon>
        <taxon>Dyella</taxon>
    </lineage>
</organism>
<proteinExistence type="predicted"/>
<feature type="transmembrane region" description="Helical" evidence="4">
    <location>
        <begin position="283"/>
        <end position="304"/>
    </location>
</feature>
<name>A0A160MWY8_9GAMM</name>
<dbReference type="InterPro" id="IPR036259">
    <property type="entry name" value="MFS_trans_sf"/>
</dbReference>
<evidence type="ECO:0000313" key="7">
    <source>
        <dbReference type="Proteomes" id="UP000077255"/>
    </source>
</evidence>
<keyword evidence="7" id="KW-1185">Reference proteome</keyword>
<dbReference type="EMBL" id="CP014841">
    <property type="protein sequence ID" value="AND67721.1"/>
    <property type="molecule type" value="Genomic_DNA"/>
</dbReference>
<keyword evidence="2 4" id="KW-1133">Transmembrane helix</keyword>
<dbReference type="InterPro" id="IPR020846">
    <property type="entry name" value="MFS_dom"/>
</dbReference>
<evidence type="ECO:0000259" key="5">
    <source>
        <dbReference type="PROSITE" id="PS50850"/>
    </source>
</evidence>
<keyword evidence="3 4" id="KW-0472">Membrane</keyword>
<evidence type="ECO:0000256" key="1">
    <source>
        <dbReference type="ARBA" id="ARBA00022692"/>
    </source>
</evidence>
<feature type="transmembrane region" description="Helical" evidence="4">
    <location>
        <begin position="153"/>
        <end position="174"/>
    </location>
</feature>
<evidence type="ECO:0000256" key="4">
    <source>
        <dbReference type="SAM" id="Phobius"/>
    </source>
</evidence>
<sequence>MYALLALVATAGFFYVNLMAAIVDGLVTGLAFSNAQAGMVGAANTYGATAGALIAVFLVGRLRWKPAVVVLLAAMIGIDLLSTLVHAPWLMIALRGLDGLLGGMATGLIYAVMARTASPDRAFGMLLAVQFGLGGLGMMLLPPLVPALGAKILFLSLAGVSCLALLAILAIPRIETGKGAGSIAYQPIGTRKRLTVSLVMLGLFLFQAANMALLAFIIGLGEHAGLSRAFIGQALGWATWVAILGALLVVFMGERFGRFQPLWIAFVLTLVGTVGFYGSASGAIYFIANVGTGITWSFVVPYLFGMASSIDASGRLTSLAGFISHLGLASGPLAAGLVLGSGQFHFLITAALAVLAASAAATLLAARRIDSPEHAR</sequence>
<evidence type="ECO:0000313" key="6">
    <source>
        <dbReference type="EMBL" id="AND67721.1"/>
    </source>
</evidence>
<feature type="domain" description="Major facilitator superfamily (MFS) profile" evidence="5">
    <location>
        <begin position="1"/>
        <end position="368"/>
    </location>
</feature>
<evidence type="ECO:0000256" key="2">
    <source>
        <dbReference type="ARBA" id="ARBA00022989"/>
    </source>
</evidence>
<protein>
    <recommendedName>
        <fullName evidence="5">Major facilitator superfamily (MFS) profile domain-containing protein</fullName>
    </recommendedName>
</protein>
<dbReference type="PROSITE" id="PS50850">
    <property type="entry name" value="MFS"/>
    <property type="match status" value="1"/>
</dbReference>
<dbReference type="STRING" id="445710.ATSB10_02670"/>
<dbReference type="Gene3D" id="1.20.1250.20">
    <property type="entry name" value="MFS general substrate transporter like domains"/>
    <property type="match status" value="2"/>
</dbReference>
<feature type="transmembrane region" description="Helical" evidence="4">
    <location>
        <begin position="41"/>
        <end position="60"/>
    </location>
</feature>
<dbReference type="PATRIC" id="fig|445710.3.peg.265"/>
<feature type="transmembrane region" description="Helical" evidence="4">
    <location>
        <begin position="344"/>
        <end position="366"/>
    </location>
</feature>
<dbReference type="Proteomes" id="UP000077255">
    <property type="component" value="Chromosome"/>
</dbReference>
<feature type="transmembrane region" description="Helical" evidence="4">
    <location>
        <begin position="123"/>
        <end position="141"/>
    </location>
</feature>
<dbReference type="GO" id="GO:0022857">
    <property type="term" value="F:transmembrane transporter activity"/>
    <property type="evidence" value="ECO:0007669"/>
    <property type="project" value="InterPro"/>
</dbReference>